<comment type="catalytic activity">
    <reaction evidence="7">
        <text>L-cysteinyl-[protein] + hexadecanoyl-CoA = S-hexadecanoyl-L-cysteinyl-[protein] + CoA</text>
        <dbReference type="Rhea" id="RHEA:36683"/>
        <dbReference type="Rhea" id="RHEA-COMP:10131"/>
        <dbReference type="Rhea" id="RHEA-COMP:11032"/>
        <dbReference type="ChEBI" id="CHEBI:29950"/>
        <dbReference type="ChEBI" id="CHEBI:57287"/>
        <dbReference type="ChEBI" id="CHEBI:57379"/>
        <dbReference type="ChEBI" id="CHEBI:74151"/>
        <dbReference type="EC" id="2.3.1.225"/>
    </reaction>
</comment>
<dbReference type="OrthoDB" id="302728at2759"/>
<dbReference type="PROSITE" id="PS50216">
    <property type="entry name" value="DHHC"/>
    <property type="match status" value="1"/>
</dbReference>
<evidence type="ECO:0000256" key="7">
    <source>
        <dbReference type="RuleBase" id="RU079119"/>
    </source>
</evidence>
<dbReference type="EnsemblMetazoa" id="XM_003426660">
    <property type="protein sequence ID" value="XP_003426708"/>
    <property type="gene ID" value="LOC100123826"/>
</dbReference>
<dbReference type="OMA" id="RMHIAWL"/>
<evidence type="ECO:0000259" key="8">
    <source>
        <dbReference type="Pfam" id="PF01529"/>
    </source>
</evidence>
<dbReference type="AlphaFoldDB" id="A0A7M7GEJ7"/>
<keyword evidence="3 7" id="KW-0812">Transmembrane</keyword>
<evidence type="ECO:0000313" key="9">
    <source>
        <dbReference type="EnsemblMetazoa" id="XP_003426708"/>
    </source>
</evidence>
<keyword evidence="2 7" id="KW-0808">Transferase</keyword>
<evidence type="ECO:0000256" key="3">
    <source>
        <dbReference type="ARBA" id="ARBA00022692"/>
    </source>
</evidence>
<keyword evidence="4 7" id="KW-1133">Transmembrane helix</keyword>
<dbReference type="KEGG" id="nvi:100123826"/>
<evidence type="ECO:0000256" key="6">
    <source>
        <dbReference type="ARBA" id="ARBA00023315"/>
    </source>
</evidence>
<evidence type="ECO:0000256" key="2">
    <source>
        <dbReference type="ARBA" id="ARBA00022679"/>
    </source>
</evidence>
<keyword evidence="10" id="KW-1185">Reference proteome</keyword>
<dbReference type="InterPro" id="IPR039859">
    <property type="entry name" value="PFA4/ZDH16/20/ERF2-like"/>
</dbReference>
<dbReference type="Pfam" id="PF01529">
    <property type="entry name" value="DHHC"/>
    <property type="match status" value="1"/>
</dbReference>
<evidence type="ECO:0000313" key="10">
    <source>
        <dbReference type="Proteomes" id="UP000002358"/>
    </source>
</evidence>
<dbReference type="InParanoid" id="A0A7M7GEJ7"/>
<feature type="transmembrane region" description="Helical" evidence="7">
    <location>
        <begin position="12"/>
        <end position="31"/>
    </location>
</feature>
<evidence type="ECO:0000256" key="4">
    <source>
        <dbReference type="ARBA" id="ARBA00022989"/>
    </source>
</evidence>
<dbReference type="GO" id="GO:0016020">
    <property type="term" value="C:membrane"/>
    <property type="evidence" value="ECO:0007669"/>
    <property type="project" value="UniProtKB-SubCell"/>
</dbReference>
<sequence>MLIRRKILPRTASDILSTTFLLIIVPLLYWFELWVVLPNLYEPGSAMYIFHFCLGSFIMINIVGNFTYTVLSDTSTQRVVVPTSKMNIKEGWRLCAVCTSIAPPRSWHCTTCDTCILKRDHHCIFTACCVGHYNHRYFLMFIFYLFVATVYSFAYNNFFIWSRIHFEFPMTIVKLVFPVAIFIFGFDGSMEQFYLMLYIVTVIGMLFTGALCVYHFNLLFNGCTSDERNKKNYSYSLGWKQNIKEVFGDKWYLVWLIPYVPSKLPQDGVSWHRSSKWNMNNSKCK</sequence>
<feature type="transmembrane region" description="Helical" evidence="7">
    <location>
        <begin position="46"/>
        <end position="68"/>
    </location>
</feature>
<name>A0A7M7GEJ7_NASVI</name>
<dbReference type="Proteomes" id="UP000002358">
    <property type="component" value="Chromosome 5"/>
</dbReference>
<comment type="similarity">
    <text evidence="7">Belongs to the DHHC palmitoyltransferase family.</text>
</comment>
<reference evidence="9" key="1">
    <citation type="submission" date="2021-01" db="UniProtKB">
        <authorList>
            <consortium name="EnsemblMetazoa"/>
        </authorList>
    </citation>
    <scope>IDENTIFICATION</scope>
</reference>
<organism evidence="9 10">
    <name type="scientific">Nasonia vitripennis</name>
    <name type="common">Parasitic wasp</name>
    <dbReference type="NCBI Taxonomy" id="7425"/>
    <lineage>
        <taxon>Eukaryota</taxon>
        <taxon>Metazoa</taxon>
        <taxon>Ecdysozoa</taxon>
        <taxon>Arthropoda</taxon>
        <taxon>Hexapoda</taxon>
        <taxon>Insecta</taxon>
        <taxon>Pterygota</taxon>
        <taxon>Neoptera</taxon>
        <taxon>Endopterygota</taxon>
        <taxon>Hymenoptera</taxon>
        <taxon>Apocrita</taxon>
        <taxon>Proctotrupomorpha</taxon>
        <taxon>Chalcidoidea</taxon>
        <taxon>Pteromalidae</taxon>
        <taxon>Pteromalinae</taxon>
        <taxon>Nasonia</taxon>
    </lineage>
</organism>
<dbReference type="FunCoup" id="A0A7M7GEJ7">
    <property type="interactions" value="794"/>
</dbReference>
<proteinExistence type="inferred from homology"/>
<comment type="domain">
    <text evidence="7">The DHHC domain is required for palmitoyltransferase activity.</text>
</comment>
<accession>A0A7M7GEJ7</accession>
<feature type="transmembrane region" description="Helical" evidence="7">
    <location>
        <begin position="166"/>
        <end position="186"/>
    </location>
</feature>
<dbReference type="EC" id="2.3.1.225" evidence="7"/>
<comment type="subcellular location">
    <subcellularLocation>
        <location evidence="1">Membrane</location>
        <topology evidence="1">Multi-pass membrane protein</topology>
    </subcellularLocation>
</comment>
<feature type="domain" description="Palmitoyltransferase DHHC" evidence="8">
    <location>
        <begin position="90"/>
        <end position="231"/>
    </location>
</feature>
<evidence type="ECO:0000256" key="5">
    <source>
        <dbReference type="ARBA" id="ARBA00023136"/>
    </source>
</evidence>
<dbReference type="InterPro" id="IPR001594">
    <property type="entry name" value="Palmitoyltrfase_DHHC"/>
</dbReference>
<evidence type="ECO:0000256" key="1">
    <source>
        <dbReference type="ARBA" id="ARBA00004141"/>
    </source>
</evidence>
<keyword evidence="5 7" id="KW-0472">Membrane</keyword>
<dbReference type="GO" id="GO:0019706">
    <property type="term" value="F:protein-cysteine S-palmitoyltransferase activity"/>
    <property type="evidence" value="ECO:0007669"/>
    <property type="project" value="UniProtKB-EC"/>
</dbReference>
<feature type="transmembrane region" description="Helical" evidence="7">
    <location>
        <begin position="137"/>
        <end position="154"/>
    </location>
</feature>
<dbReference type="PANTHER" id="PTHR12246">
    <property type="entry name" value="PALMITOYLTRANSFERASE ZDHHC16"/>
    <property type="match status" value="1"/>
</dbReference>
<protein>
    <recommendedName>
        <fullName evidence="7">Palmitoyltransferase</fullName>
        <ecNumber evidence="7">2.3.1.225</ecNumber>
    </recommendedName>
</protein>
<feature type="transmembrane region" description="Helical" evidence="7">
    <location>
        <begin position="193"/>
        <end position="216"/>
    </location>
</feature>
<keyword evidence="6 7" id="KW-0012">Acyltransferase</keyword>
<gene>
    <name evidence="9" type="primary">100123826</name>
</gene>